<accession>A0ABU6XDI6</accession>
<name>A0ABU6XDI6_9FABA</name>
<evidence type="ECO:0000313" key="2">
    <source>
        <dbReference type="Proteomes" id="UP001341840"/>
    </source>
</evidence>
<dbReference type="Proteomes" id="UP001341840">
    <property type="component" value="Unassembled WGS sequence"/>
</dbReference>
<reference evidence="1 2" key="1">
    <citation type="journal article" date="2023" name="Plants (Basel)">
        <title>Bridging the Gap: Combining Genomics and Transcriptomics Approaches to Understand Stylosanthes scabra, an Orphan Legume from the Brazilian Caatinga.</title>
        <authorList>
            <person name="Ferreira-Neto J.R.C."/>
            <person name="da Silva M.D."/>
            <person name="Binneck E."/>
            <person name="de Melo N.F."/>
            <person name="da Silva R.H."/>
            <person name="de Melo A.L.T.M."/>
            <person name="Pandolfi V."/>
            <person name="Bustamante F.O."/>
            <person name="Brasileiro-Vidal A.C."/>
            <person name="Benko-Iseppon A.M."/>
        </authorList>
    </citation>
    <scope>NUCLEOTIDE SEQUENCE [LARGE SCALE GENOMIC DNA]</scope>
    <source>
        <tissue evidence="1">Leaves</tissue>
    </source>
</reference>
<gene>
    <name evidence="1" type="ORF">PIB30_031266</name>
</gene>
<protein>
    <submittedName>
        <fullName evidence="1">Uncharacterized protein</fullName>
    </submittedName>
</protein>
<evidence type="ECO:0000313" key="1">
    <source>
        <dbReference type="EMBL" id="MED6194733.1"/>
    </source>
</evidence>
<proteinExistence type="predicted"/>
<keyword evidence="2" id="KW-1185">Reference proteome</keyword>
<organism evidence="1 2">
    <name type="scientific">Stylosanthes scabra</name>
    <dbReference type="NCBI Taxonomy" id="79078"/>
    <lineage>
        <taxon>Eukaryota</taxon>
        <taxon>Viridiplantae</taxon>
        <taxon>Streptophyta</taxon>
        <taxon>Embryophyta</taxon>
        <taxon>Tracheophyta</taxon>
        <taxon>Spermatophyta</taxon>
        <taxon>Magnoliopsida</taxon>
        <taxon>eudicotyledons</taxon>
        <taxon>Gunneridae</taxon>
        <taxon>Pentapetalae</taxon>
        <taxon>rosids</taxon>
        <taxon>fabids</taxon>
        <taxon>Fabales</taxon>
        <taxon>Fabaceae</taxon>
        <taxon>Papilionoideae</taxon>
        <taxon>50 kb inversion clade</taxon>
        <taxon>dalbergioids sensu lato</taxon>
        <taxon>Dalbergieae</taxon>
        <taxon>Pterocarpus clade</taxon>
        <taxon>Stylosanthes</taxon>
    </lineage>
</organism>
<dbReference type="EMBL" id="JASCZI010211582">
    <property type="protein sequence ID" value="MED6194733.1"/>
    <property type="molecule type" value="Genomic_DNA"/>
</dbReference>
<sequence length="93" mass="10503">MIDGVIMGLEYPSLDCYGVRPQSPPETTIITSSRFFFNNKLALSKLLSVASSPSSCLHFRWFYKGSSSRLCLAMSLKRALVSILWLLHGIYKR</sequence>
<comment type="caution">
    <text evidence="1">The sequence shown here is derived from an EMBL/GenBank/DDBJ whole genome shotgun (WGS) entry which is preliminary data.</text>
</comment>